<organism evidence="1 2">
    <name type="scientific">Dactylosporangium maewongense</name>
    <dbReference type="NCBI Taxonomy" id="634393"/>
    <lineage>
        <taxon>Bacteria</taxon>
        <taxon>Bacillati</taxon>
        <taxon>Actinomycetota</taxon>
        <taxon>Actinomycetes</taxon>
        <taxon>Micromonosporales</taxon>
        <taxon>Micromonosporaceae</taxon>
        <taxon>Dactylosporangium</taxon>
    </lineage>
</organism>
<protein>
    <recommendedName>
        <fullName evidence="3">HEAT repeat protein</fullName>
    </recommendedName>
</protein>
<dbReference type="SUPFAM" id="SSF48371">
    <property type="entry name" value="ARM repeat"/>
    <property type="match status" value="2"/>
</dbReference>
<dbReference type="Gene3D" id="1.25.10.10">
    <property type="entry name" value="Leucine-rich Repeat Variant"/>
    <property type="match status" value="2"/>
</dbReference>
<evidence type="ECO:0000313" key="1">
    <source>
        <dbReference type="EMBL" id="GAA1535700.1"/>
    </source>
</evidence>
<proteinExistence type="predicted"/>
<comment type="caution">
    <text evidence="1">The sequence shown here is derived from an EMBL/GenBank/DDBJ whole genome shotgun (WGS) entry which is preliminary data.</text>
</comment>
<dbReference type="Proteomes" id="UP001501470">
    <property type="component" value="Unassembled WGS sequence"/>
</dbReference>
<gene>
    <name evidence="1" type="ORF">GCM10009827_062540</name>
</gene>
<evidence type="ECO:0008006" key="3">
    <source>
        <dbReference type="Google" id="ProtNLM"/>
    </source>
</evidence>
<reference evidence="2" key="1">
    <citation type="journal article" date="2019" name="Int. J. Syst. Evol. Microbiol.">
        <title>The Global Catalogue of Microorganisms (GCM) 10K type strain sequencing project: providing services to taxonomists for standard genome sequencing and annotation.</title>
        <authorList>
            <consortium name="The Broad Institute Genomics Platform"/>
            <consortium name="The Broad Institute Genome Sequencing Center for Infectious Disease"/>
            <person name="Wu L."/>
            <person name="Ma J."/>
        </authorList>
    </citation>
    <scope>NUCLEOTIDE SEQUENCE [LARGE SCALE GENOMIC DNA]</scope>
    <source>
        <strain evidence="2">JCM 15933</strain>
    </source>
</reference>
<accession>A0ABP4M1M6</accession>
<dbReference type="InterPro" id="IPR011989">
    <property type="entry name" value="ARM-like"/>
</dbReference>
<evidence type="ECO:0000313" key="2">
    <source>
        <dbReference type="Proteomes" id="UP001501470"/>
    </source>
</evidence>
<sequence length="679" mass="71212">MAWAELTHAYGVADDVPELLRGLADGSSEALWELFGNVIHQGTLYEATRFAVPFLVEILDAPAADVRGVLGLLASIAGGTSFMAVHGALLEEEFGQDAGELHAQEEQELVWAAAAREAVAAGMPVYLRLLATAADEDVRTAVVSMLTAVGATEDSTAGLRRTAVADPSTFVRAAAVLALAWRGVQDPAYLVDPAPLPRVVAAMAARATNVLERDAPAALGDVARLPWPIDEPLAWIIGGAGLDWPVQVRLLAGWLGHPDAEVRAAAAYAASVPLRAWRPAAAALVPVLAGALRDPDATVRYWSAMRLEDAGRVAAAAADALWALLERDPSCRPALSTLARLEDPRADTLLARMMTDDVEELADDDTILAALVDIQSAGTERRPASVGQERADAEFHAGLRPAAGDCPDDLALYRRWIDRYVIACVIARLGPWATACRTAVADAVRRQPHGEDRDRLIRAAVRMQAEADELVPLVHAQLRERPLVSAEALGGIGPAAAAALPDLTALLEHEDCQVRLAAAAAILQVGGPPDGPLDAARGELASTARGCKQAVAVLALAGPAASELAPLLRPLFTGPIPALPPTFTNGRADTAVRAAEAYWHVTGDAASTVPALLQLAQPSARGVEAVRCLGLIGAPAAVAVPMLQDALTASRRPDHIDGHMDDLWRDACATALSRIAAVL</sequence>
<keyword evidence="2" id="KW-1185">Reference proteome</keyword>
<name>A0ABP4M1M6_9ACTN</name>
<dbReference type="EMBL" id="BAAAQD010000013">
    <property type="protein sequence ID" value="GAA1535700.1"/>
    <property type="molecule type" value="Genomic_DNA"/>
</dbReference>
<dbReference type="InterPro" id="IPR016024">
    <property type="entry name" value="ARM-type_fold"/>
</dbReference>